<dbReference type="EMBL" id="JAYRBN010000061">
    <property type="protein sequence ID" value="KAL2739931.1"/>
    <property type="molecule type" value="Genomic_DNA"/>
</dbReference>
<dbReference type="AlphaFoldDB" id="A0ABD2C4G2"/>
<organism evidence="2 3">
    <name type="scientific">Vespula maculifrons</name>
    <name type="common">Eastern yellow jacket</name>
    <name type="synonym">Wasp</name>
    <dbReference type="NCBI Taxonomy" id="7453"/>
    <lineage>
        <taxon>Eukaryota</taxon>
        <taxon>Metazoa</taxon>
        <taxon>Ecdysozoa</taxon>
        <taxon>Arthropoda</taxon>
        <taxon>Hexapoda</taxon>
        <taxon>Insecta</taxon>
        <taxon>Pterygota</taxon>
        <taxon>Neoptera</taxon>
        <taxon>Endopterygota</taxon>
        <taxon>Hymenoptera</taxon>
        <taxon>Apocrita</taxon>
        <taxon>Aculeata</taxon>
        <taxon>Vespoidea</taxon>
        <taxon>Vespidae</taxon>
        <taxon>Vespinae</taxon>
        <taxon>Vespula</taxon>
    </lineage>
</organism>
<reference evidence="2 3" key="1">
    <citation type="journal article" date="2024" name="Ann. Entomol. Soc. Am.">
        <title>Genomic analyses of the southern and eastern yellowjacket wasps (Hymenoptera: Vespidae) reveal evolutionary signatures of social life.</title>
        <authorList>
            <person name="Catto M.A."/>
            <person name="Caine P.B."/>
            <person name="Orr S.E."/>
            <person name="Hunt B.G."/>
            <person name="Goodisman M.A.D."/>
        </authorList>
    </citation>
    <scope>NUCLEOTIDE SEQUENCE [LARGE SCALE GENOMIC DNA]</scope>
    <source>
        <strain evidence="2">232</strain>
        <tissue evidence="2">Head and thorax</tissue>
    </source>
</reference>
<gene>
    <name evidence="2" type="ORF">V1477_011320</name>
</gene>
<protein>
    <submittedName>
        <fullName evidence="2">Uncharacterized protein</fullName>
    </submittedName>
</protein>
<keyword evidence="3" id="KW-1185">Reference proteome</keyword>
<evidence type="ECO:0000313" key="3">
    <source>
        <dbReference type="Proteomes" id="UP001607303"/>
    </source>
</evidence>
<comment type="caution">
    <text evidence="2">The sequence shown here is derived from an EMBL/GenBank/DDBJ whole genome shotgun (WGS) entry which is preliminary data.</text>
</comment>
<keyword evidence="1" id="KW-0732">Signal</keyword>
<proteinExistence type="predicted"/>
<feature type="chain" id="PRO_5044740963" evidence="1">
    <location>
        <begin position="22"/>
        <end position="318"/>
    </location>
</feature>
<evidence type="ECO:0000313" key="2">
    <source>
        <dbReference type="EMBL" id="KAL2739931.1"/>
    </source>
</evidence>
<name>A0ABD2C4G2_VESMC</name>
<sequence length="318" mass="37047">MKSPIVNTILLTFFLFHDYSANENVREIIVIDKEVPVKNGEIEREIVPQEIYQRKPLDIEIETFWDNRITIGIFKDVGCVIQPRLSSFEENHNFRYCLTNELFHVKKEKDPFLRINFTDTFTTYVEETTENFLKVNKISKAERKIKIFDKNCKIHLDLYCNDVENNGTSNYREWLFNGVIIDNYNDDANFTHDKELIQKINISGYEEIKFDVNKSIAGIRIVANGNLSCIGIDMPIDSKWYNTVPITLSLARRNDTNEVEIVALNAPPGGWLLKLTGEGALKYSFYVKKIKKKIDKKDSKFDEDGSFMRRHNDTGTYL</sequence>
<feature type="signal peptide" evidence="1">
    <location>
        <begin position="1"/>
        <end position="21"/>
    </location>
</feature>
<accession>A0ABD2C4G2</accession>
<evidence type="ECO:0000256" key="1">
    <source>
        <dbReference type="SAM" id="SignalP"/>
    </source>
</evidence>
<dbReference type="Proteomes" id="UP001607303">
    <property type="component" value="Unassembled WGS sequence"/>
</dbReference>